<reference evidence="1" key="1">
    <citation type="submission" date="2013-12" db="EMBL/GenBank/DDBJ databases">
        <title>The Genome Sequence of Aphanomyces astaci APO3.</title>
        <authorList>
            <consortium name="The Broad Institute Genomics Platform"/>
            <person name="Russ C."/>
            <person name="Tyler B."/>
            <person name="van West P."/>
            <person name="Dieguez-Uribeondo J."/>
            <person name="Young S.K."/>
            <person name="Zeng Q."/>
            <person name="Gargeya S."/>
            <person name="Fitzgerald M."/>
            <person name="Abouelleil A."/>
            <person name="Alvarado L."/>
            <person name="Chapman S.B."/>
            <person name="Gainer-Dewar J."/>
            <person name="Goldberg J."/>
            <person name="Griggs A."/>
            <person name="Gujja S."/>
            <person name="Hansen M."/>
            <person name="Howarth C."/>
            <person name="Imamovic A."/>
            <person name="Ireland A."/>
            <person name="Larimer J."/>
            <person name="McCowan C."/>
            <person name="Murphy C."/>
            <person name="Pearson M."/>
            <person name="Poon T.W."/>
            <person name="Priest M."/>
            <person name="Roberts A."/>
            <person name="Saif S."/>
            <person name="Shea T."/>
            <person name="Sykes S."/>
            <person name="Wortman J."/>
            <person name="Nusbaum C."/>
            <person name="Birren B."/>
        </authorList>
    </citation>
    <scope>NUCLEOTIDE SEQUENCE [LARGE SCALE GENOMIC DNA]</scope>
    <source>
        <strain evidence="1">APO3</strain>
    </source>
</reference>
<gene>
    <name evidence="1" type="ORF">H257_11261</name>
</gene>
<sequence length="117" mass="13131">MLLQYISMMSMDADKSAASSVVWYLGGQHDVLGFDPRGVGMSRPARCTKNNYTATTEWPNQSHLPFDSPTAETSLGRFGVSLKAMVRRCEMYDGDYVKYLSTSFATRDMDSDPRRPT</sequence>
<dbReference type="EMBL" id="KI913146">
    <property type="protein sequence ID" value="ETV73944.1"/>
    <property type="molecule type" value="Genomic_DNA"/>
</dbReference>
<accession>W4G4G4</accession>
<name>W4G4G4_APHAT</name>
<dbReference type="VEuPathDB" id="FungiDB:H257_11261"/>
<protein>
    <submittedName>
        <fullName evidence="1">Uncharacterized protein</fullName>
    </submittedName>
</protein>
<dbReference type="OrthoDB" id="425534at2759"/>
<dbReference type="RefSeq" id="XP_009836457.1">
    <property type="nucleotide sequence ID" value="XM_009838155.1"/>
</dbReference>
<organism evidence="1">
    <name type="scientific">Aphanomyces astaci</name>
    <name type="common">Crayfish plague agent</name>
    <dbReference type="NCBI Taxonomy" id="112090"/>
    <lineage>
        <taxon>Eukaryota</taxon>
        <taxon>Sar</taxon>
        <taxon>Stramenopiles</taxon>
        <taxon>Oomycota</taxon>
        <taxon>Saprolegniomycetes</taxon>
        <taxon>Saprolegniales</taxon>
        <taxon>Verrucalvaceae</taxon>
        <taxon>Aphanomyces</taxon>
    </lineage>
</organism>
<proteinExistence type="predicted"/>
<dbReference type="AlphaFoldDB" id="W4G4G4"/>
<evidence type="ECO:0000313" key="1">
    <source>
        <dbReference type="EMBL" id="ETV73944.1"/>
    </source>
</evidence>
<dbReference type="GeneID" id="20813257"/>